<dbReference type="InterPro" id="IPR013785">
    <property type="entry name" value="Aldolase_TIM"/>
</dbReference>
<dbReference type="InterPro" id="IPR003830">
    <property type="entry name" value="ComA_synth"/>
</dbReference>
<comment type="similarity">
    <text evidence="1">Belongs to the phosphosulfolactate synthase family.</text>
</comment>
<proteinExistence type="inferred from homology"/>
<reference evidence="2 3" key="1">
    <citation type="submission" date="2019-06" db="EMBL/GenBank/DDBJ databases">
        <title>Sequencing the genomes of 1000 actinobacteria strains.</title>
        <authorList>
            <person name="Klenk H.-P."/>
        </authorList>
    </citation>
    <scope>NUCLEOTIDE SEQUENCE [LARGE SCALE GENOMIC DNA]</scope>
    <source>
        <strain evidence="2 3">DSM 18082</strain>
    </source>
</reference>
<protein>
    <submittedName>
        <fullName evidence="2">Phosphosulfolactate synthase</fullName>
    </submittedName>
</protein>
<evidence type="ECO:0000256" key="1">
    <source>
        <dbReference type="ARBA" id="ARBA00010424"/>
    </source>
</evidence>
<gene>
    <name evidence="2" type="ORF">FB474_2476</name>
</gene>
<dbReference type="Gene3D" id="3.20.20.70">
    <property type="entry name" value="Aldolase class I"/>
    <property type="match status" value="1"/>
</dbReference>
<dbReference type="RefSeq" id="WP_221632523.1">
    <property type="nucleotide sequence ID" value="NZ_BAAAKX010000001.1"/>
</dbReference>
<evidence type="ECO:0000313" key="2">
    <source>
        <dbReference type="EMBL" id="TQL61071.1"/>
    </source>
</evidence>
<dbReference type="Proteomes" id="UP000319514">
    <property type="component" value="Unassembled WGS sequence"/>
</dbReference>
<keyword evidence="3" id="KW-1185">Reference proteome</keyword>
<comment type="caution">
    <text evidence="2">The sequence shown here is derived from an EMBL/GenBank/DDBJ whole genome shotgun (WGS) entry which is preliminary data.</text>
</comment>
<dbReference type="SUPFAM" id="SSF102110">
    <property type="entry name" value="(2r)-phospho-3-sulfolactate synthase ComA"/>
    <property type="match status" value="1"/>
</dbReference>
<sequence>MSLPTFLSLPERGSKPRVAGLTHVLDKGASVAATEAVLASGAAHLDLWKLGWGIAYVDPGLPAKLSLLAAADVRACLGGTLMEIAWCQGKVDECLDWASDAGLACVEVSRGVAPMPVADKRDLIRRATERFVVLSEVGSKDPQDHASPAEWAAEVAGDLDAGARWVIAEGRESGTVGLFRPDGTVREELAEAALRGGGLDRVFFEAPRKDQQAWFIREYGPEVNLANIALDDVLALETLRLGLRADTCAVHAPWVPT</sequence>
<dbReference type="InterPro" id="IPR036112">
    <property type="entry name" value="ComA_synth_sf"/>
</dbReference>
<name>A0A542ZL42_9MICO</name>
<accession>A0A542ZL42</accession>
<dbReference type="EMBL" id="VFOQ01000001">
    <property type="protein sequence ID" value="TQL61071.1"/>
    <property type="molecule type" value="Genomic_DNA"/>
</dbReference>
<evidence type="ECO:0000313" key="3">
    <source>
        <dbReference type="Proteomes" id="UP000319514"/>
    </source>
</evidence>
<organism evidence="2 3">
    <name type="scientific">Oryzihumus leptocrescens</name>
    <dbReference type="NCBI Taxonomy" id="297536"/>
    <lineage>
        <taxon>Bacteria</taxon>
        <taxon>Bacillati</taxon>
        <taxon>Actinomycetota</taxon>
        <taxon>Actinomycetes</taxon>
        <taxon>Micrococcales</taxon>
        <taxon>Intrasporangiaceae</taxon>
        <taxon>Oryzihumus</taxon>
    </lineage>
</organism>
<dbReference type="AlphaFoldDB" id="A0A542ZL42"/>
<dbReference type="Pfam" id="PF02679">
    <property type="entry name" value="ComA"/>
    <property type="match status" value="1"/>
</dbReference>